<accession>A0A9X5BI04</accession>
<proteinExistence type="inferred from homology"/>
<evidence type="ECO:0000313" key="4">
    <source>
        <dbReference type="Proteomes" id="UP001154420"/>
    </source>
</evidence>
<evidence type="ECO:0000259" key="2">
    <source>
        <dbReference type="Pfam" id="PF03816"/>
    </source>
</evidence>
<dbReference type="InterPro" id="IPR050922">
    <property type="entry name" value="LytR/CpsA/Psr_CW_biosynth"/>
</dbReference>
<feature type="domain" description="Cell envelope-related transcriptional attenuator" evidence="2">
    <location>
        <begin position="99"/>
        <end position="257"/>
    </location>
</feature>
<comment type="similarity">
    <text evidence="1">Belongs to the LytR/CpsA/Psr (LCP) family.</text>
</comment>
<comment type="caution">
    <text evidence="3">The sequence shown here is derived from an EMBL/GenBank/DDBJ whole genome shotgun (WGS) entry which is preliminary data.</text>
</comment>
<protein>
    <submittedName>
        <fullName evidence="3">LytR family transcriptional regulator</fullName>
    </submittedName>
</protein>
<dbReference type="PANTHER" id="PTHR33392:SF6">
    <property type="entry name" value="POLYISOPRENYL-TEICHOIC ACID--PEPTIDOGLYCAN TEICHOIC ACID TRANSFERASE TAGU"/>
    <property type="match status" value="1"/>
</dbReference>
<dbReference type="Pfam" id="PF03816">
    <property type="entry name" value="LytR_cpsA_psr"/>
    <property type="match status" value="1"/>
</dbReference>
<organism evidence="3 4">
    <name type="scientific">Parablautia muri</name>
    <dbReference type="NCBI Taxonomy" id="2320879"/>
    <lineage>
        <taxon>Bacteria</taxon>
        <taxon>Bacillati</taxon>
        <taxon>Bacillota</taxon>
        <taxon>Clostridia</taxon>
        <taxon>Lachnospirales</taxon>
        <taxon>Lachnospiraceae</taxon>
        <taxon>Parablautia</taxon>
    </lineage>
</organism>
<reference evidence="3" key="1">
    <citation type="submission" date="2018-09" db="EMBL/GenBank/DDBJ databases">
        <title>Murine metabolic-syndrome-specific gut microbial biobank.</title>
        <authorList>
            <person name="Liu C."/>
        </authorList>
    </citation>
    <scope>NUCLEOTIDE SEQUENCE</scope>
    <source>
        <strain evidence="3">D42-62</strain>
    </source>
</reference>
<dbReference type="Gene3D" id="3.40.630.190">
    <property type="entry name" value="LCP protein"/>
    <property type="match status" value="1"/>
</dbReference>
<dbReference type="InterPro" id="IPR004474">
    <property type="entry name" value="LytR_CpsA_psr"/>
</dbReference>
<name>A0A9X5BI04_9FIRM</name>
<dbReference type="OrthoDB" id="3172933at2"/>
<keyword evidence="4" id="KW-1185">Reference proteome</keyword>
<dbReference type="AlphaFoldDB" id="A0A9X5BI04"/>
<dbReference type="EMBL" id="QZDT01000028">
    <property type="protein sequence ID" value="NBJ94034.1"/>
    <property type="molecule type" value="Genomic_DNA"/>
</dbReference>
<evidence type="ECO:0000256" key="1">
    <source>
        <dbReference type="ARBA" id="ARBA00006068"/>
    </source>
</evidence>
<sequence length="342" mass="38373">MVLVEVAVVTVMVCMLFQIVRAVGRNNLLSKAQPAPELTPVIASEPLSKEEEEKWQQGWVKYKEKVYAYNEDIMTFLVMGIDKNSDVKEMKEGTDGGQADALFLAVMNPHDKSIKVIGINRNTMTDIDVYNEEGAYVNTITAQIAVQHGFGNGVEESCEYQKKAVQKLFYNLPIHGYAAVNMSAIPAVNDAVGGVDVTVLEDLTSKDKSLKEGERVHLEGESAYWYVKYRDTSIFASADLRLARQKQYLTAFIDEAKHAVKNNLSVALELYQNISPQMVTDVSLDEVSYLAPIIVDYSFGSDSFRMLEGETIMGEEFEEFWADEEALYELIIDVFYEEVSAD</sequence>
<dbReference type="Proteomes" id="UP001154420">
    <property type="component" value="Unassembled WGS sequence"/>
</dbReference>
<gene>
    <name evidence="3" type="ORF">D5281_15920</name>
</gene>
<dbReference type="PANTHER" id="PTHR33392">
    <property type="entry name" value="POLYISOPRENYL-TEICHOIC ACID--PEPTIDOGLYCAN TEICHOIC ACID TRANSFERASE TAGU"/>
    <property type="match status" value="1"/>
</dbReference>
<evidence type="ECO:0000313" key="3">
    <source>
        <dbReference type="EMBL" id="NBJ94034.1"/>
    </source>
</evidence>